<accession>A0A9Q1A8W0</accession>
<reference evidence="1" key="2">
    <citation type="journal article" date="2023" name="Int. J. Mol. Sci.">
        <title>De Novo Assembly and Annotation of 11 Diverse Shrub Willow (Salix) Genomes Reveals Novel Gene Organization in Sex-Linked Regions.</title>
        <authorList>
            <person name="Hyden B."/>
            <person name="Feng K."/>
            <person name="Yates T.B."/>
            <person name="Jawdy S."/>
            <person name="Cereghino C."/>
            <person name="Smart L.B."/>
            <person name="Muchero W."/>
        </authorList>
    </citation>
    <scope>NUCLEOTIDE SEQUENCE</scope>
    <source>
        <tissue evidence="1">Shoot tip</tissue>
    </source>
</reference>
<gene>
    <name evidence="1" type="ORF">OIU74_024797</name>
</gene>
<dbReference type="Proteomes" id="UP001151752">
    <property type="component" value="Chromosome 19"/>
</dbReference>
<name>A0A9Q1A8W0_9ROSI</name>
<sequence length="53" mass="6169">MNVLSRAKRLDSAFFMEDLNLFQLISETGLHCLRGEKIWTVKNFDSKVCCFVN</sequence>
<protein>
    <submittedName>
        <fullName evidence="1">Uncharacterized protein</fullName>
    </submittedName>
</protein>
<proteinExistence type="predicted"/>
<dbReference type="AlphaFoldDB" id="A0A9Q1A8W0"/>
<comment type="caution">
    <text evidence="1">The sequence shown here is derived from an EMBL/GenBank/DDBJ whole genome shotgun (WGS) entry which is preliminary data.</text>
</comment>
<reference evidence="1" key="1">
    <citation type="submission" date="2022-11" db="EMBL/GenBank/DDBJ databases">
        <authorList>
            <person name="Hyden B.L."/>
            <person name="Feng K."/>
            <person name="Yates T."/>
            <person name="Jawdy S."/>
            <person name="Smart L.B."/>
            <person name="Muchero W."/>
        </authorList>
    </citation>
    <scope>NUCLEOTIDE SEQUENCE</scope>
    <source>
        <tissue evidence="1">Shoot tip</tissue>
    </source>
</reference>
<evidence type="ECO:0000313" key="2">
    <source>
        <dbReference type="Proteomes" id="UP001151752"/>
    </source>
</evidence>
<evidence type="ECO:0000313" key="1">
    <source>
        <dbReference type="EMBL" id="KAJ6762179.1"/>
    </source>
</evidence>
<feature type="non-terminal residue" evidence="1">
    <location>
        <position position="53"/>
    </location>
</feature>
<dbReference type="EMBL" id="JAPFFM010000005">
    <property type="protein sequence ID" value="KAJ6762179.1"/>
    <property type="molecule type" value="Genomic_DNA"/>
</dbReference>
<keyword evidence="2" id="KW-1185">Reference proteome</keyword>
<organism evidence="1 2">
    <name type="scientific">Salix koriyanagi</name>
    <dbReference type="NCBI Taxonomy" id="2511006"/>
    <lineage>
        <taxon>Eukaryota</taxon>
        <taxon>Viridiplantae</taxon>
        <taxon>Streptophyta</taxon>
        <taxon>Embryophyta</taxon>
        <taxon>Tracheophyta</taxon>
        <taxon>Spermatophyta</taxon>
        <taxon>Magnoliopsida</taxon>
        <taxon>eudicotyledons</taxon>
        <taxon>Gunneridae</taxon>
        <taxon>Pentapetalae</taxon>
        <taxon>rosids</taxon>
        <taxon>fabids</taxon>
        <taxon>Malpighiales</taxon>
        <taxon>Salicaceae</taxon>
        <taxon>Saliceae</taxon>
        <taxon>Salix</taxon>
    </lineage>
</organism>